<protein>
    <recommendedName>
        <fullName evidence="2">tRNA pseudouridine(55) synthase</fullName>
        <ecNumber evidence="2">5.4.99.25</ecNumber>
    </recommendedName>
</protein>
<feature type="domain" description="Pus10 N-terminal eukaryotes" evidence="5">
    <location>
        <begin position="36"/>
        <end position="204"/>
    </location>
</feature>
<dbReference type="InterPro" id="IPR048741">
    <property type="entry name" value="Pus10-like_C"/>
</dbReference>
<keyword evidence="4" id="KW-0413">Isomerase</keyword>
<feature type="domain" description="Pus10-like C-terminal" evidence="6">
    <location>
        <begin position="223"/>
        <end position="298"/>
    </location>
</feature>
<evidence type="ECO:0000259" key="5">
    <source>
        <dbReference type="Pfam" id="PF21237"/>
    </source>
</evidence>
<dbReference type="Gene3D" id="3.30.70.2510">
    <property type="match status" value="1"/>
</dbReference>
<dbReference type="FunFam" id="3.30.70.3190:FF:000001">
    <property type="entry name" value="tRNA pseudouridine synthase Pus10"/>
    <property type="match status" value="1"/>
</dbReference>
<dbReference type="EC" id="5.4.99.25" evidence="2"/>
<evidence type="ECO:0000313" key="7">
    <source>
        <dbReference type="EMBL" id="MFH4982438.1"/>
    </source>
</evidence>
<dbReference type="PANTHER" id="PTHR21568:SF0">
    <property type="entry name" value="TRNA PSEUDOURIDINE SYNTHASE PUS10"/>
    <property type="match status" value="1"/>
</dbReference>
<dbReference type="PANTHER" id="PTHR21568">
    <property type="entry name" value="TRNA PSEUDOURIDINE SYNTHASE PUS10"/>
    <property type="match status" value="1"/>
</dbReference>
<evidence type="ECO:0000256" key="3">
    <source>
        <dbReference type="ARBA" id="ARBA00022694"/>
    </source>
</evidence>
<dbReference type="Pfam" id="PF21238">
    <property type="entry name" value="Pus10_C"/>
    <property type="match status" value="2"/>
</dbReference>
<dbReference type="AlphaFoldDB" id="A0ABD6EZA6"/>
<comment type="similarity">
    <text evidence="1">Belongs to the pseudouridine synthase Pus10 family.</text>
</comment>
<dbReference type="Proteomes" id="UP001608902">
    <property type="component" value="Unassembled WGS sequence"/>
</dbReference>
<reference evidence="7 8" key="1">
    <citation type="submission" date="2024-08" db="EMBL/GenBank/DDBJ databases">
        <title>Gnathostoma spinigerum genome.</title>
        <authorList>
            <person name="Gonzalez-Bertolin B."/>
            <person name="Monzon S."/>
            <person name="Zaballos A."/>
            <person name="Jimenez P."/>
            <person name="Dekumyoy P."/>
            <person name="Varona S."/>
            <person name="Cuesta I."/>
            <person name="Sumanam S."/>
            <person name="Adisakwattana P."/>
            <person name="Gasser R.B."/>
            <person name="Hernandez-Gonzalez A."/>
            <person name="Young N.D."/>
            <person name="Perteguer M.J."/>
        </authorList>
    </citation>
    <scope>NUCLEOTIDE SEQUENCE [LARGE SCALE GENOMIC DNA]</scope>
    <source>
        <strain evidence="7">AL3</strain>
        <tissue evidence="7">Liver</tissue>
    </source>
</reference>
<accession>A0ABD6EZA6</accession>
<dbReference type="EMBL" id="JBGFUD010009301">
    <property type="protein sequence ID" value="MFH4982438.1"/>
    <property type="molecule type" value="Genomic_DNA"/>
</dbReference>
<keyword evidence="3" id="KW-0819">tRNA processing</keyword>
<dbReference type="SUPFAM" id="SSF55120">
    <property type="entry name" value="Pseudouridine synthase"/>
    <property type="match status" value="1"/>
</dbReference>
<organism evidence="7 8">
    <name type="scientific">Gnathostoma spinigerum</name>
    <dbReference type="NCBI Taxonomy" id="75299"/>
    <lineage>
        <taxon>Eukaryota</taxon>
        <taxon>Metazoa</taxon>
        <taxon>Ecdysozoa</taxon>
        <taxon>Nematoda</taxon>
        <taxon>Chromadorea</taxon>
        <taxon>Rhabditida</taxon>
        <taxon>Spirurina</taxon>
        <taxon>Gnathostomatomorpha</taxon>
        <taxon>Gnathostomatoidea</taxon>
        <taxon>Gnathostomatidae</taxon>
        <taxon>Gnathostoma</taxon>
    </lineage>
</organism>
<gene>
    <name evidence="7" type="ORF">AB6A40_009147</name>
</gene>
<dbReference type="Pfam" id="PF21237">
    <property type="entry name" value="Pus10_N_euk"/>
    <property type="match status" value="1"/>
</dbReference>
<dbReference type="InterPro" id="IPR020103">
    <property type="entry name" value="PsdUridine_synth_cat_dom_sf"/>
</dbReference>
<dbReference type="InterPro" id="IPR048742">
    <property type="entry name" value="Pus10_N_euk"/>
</dbReference>
<dbReference type="GO" id="GO:0160148">
    <property type="term" value="F:tRNA pseudouridine(55) synthase activity"/>
    <property type="evidence" value="ECO:0007669"/>
    <property type="project" value="UniProtKB-EC"/>
</dbReference>
<evidence type="ECO:0000256" key="4">
    <source>
        <dbReference type="ARBA" id="ARBA00023235"/>
    </source>
</evidence>
<dbReference type="GO" id="GO:0008033">
    <property type="term" value="P:tRNA processing"/>
    <property type="evidence" value="ECO:0007669"/>
    <property type="project" value="UniProtKB-KW"/>
</dbReference>
<name>A0ABD6EZA6_9BILA</name>
<dbReference type="InterPro" id="IPR039894">
    <property type="entry name" value="Pus10-like"/>
</dbReference>
<evidence type="ECO:0000256" key="1">
    <source>
        <dbReference type="ARBA" id="ARBA00009652"/>
    </source>
</evidence>
<evidence type="ECO:0000259" key="6">
    <source>
        <dbReference type="Pfam" id="PF21238"/>
    </source>
</evidence>
<dbReference type="Gene3D" id="3.30.70.3190">
    <property type="match status" value="1"/>
</dbReference>
<keyword evidence="8" id="KW-1185">Reference proteome</keyword>
<evidence type="ECO:0000313" key="8">
    <source>
        <dbReference type="Proteomes" id="UP001608902"/>
    </source>
</evidence>
<comment type="caution">
    <text evidence="7">The sequence shown here is derived from an EMBL/GenBank/DDBJ whole genome shotgun (WGS) entry which is preliminary data.</text>
</comment>
<proteinExistence type="inferred from homology"/>
<feature type="domain" description="Pus10-like C-terminal" evidence="6">
    <location>
        <begin position="361"/>
        <end position="514"/>
    </location>
</feature>
<sequence length="538" mass="62427">MILFRRHFMIPPLCTTCVHQLLGEDTELNIENPWNCCLCFGLLDSTMIKDVAEEVRRKLDSECYESLSFKLAINFPVTCALRDEIFYEVFKTDVGSEHLKDISLKLRIVRSYLDALEVETKMKPTLDSDFTITVTFSNDEFYNSDYNFLRENLPEKLPNERKRKRRRNRRCRDIEIPVESLYTKVLVANLSKYLKGDIARNYKWNSPSDRCCISVAFDREPIYIAGRYCKYSRFLSQSPKNFGDLPQIIGNSVSEKLCGPLCQESGATSTRFIASGREDVDVRMLGNGRPFAIQVVQQLSSHFFPYIPPSKVQAGFIFFDLFSFCICRISILIPRFCYCLVLKIQLLNSKKISKFRGFELTKTLERVEAAINSEKDIKLGSHLQRITAEQADQLKKGEEEKRKIYTAYCYSTELLSDTALDALPSKCPLEIIQKTPVRVLRRRPLLDRSRMIYKLQILKLDDYYFIMRIEAQAGTYIKEFVHGDFGRTRPSVAELIECKHGEVDIIDLDVEKVDLDWPPEENKFQRISRASDLMRISL</sequence>
<evidence type="ECO:0000256" key="2">
    <source>
        <dbReference type="ARBA" id="ARBA00012787"/>
    </source>
</evidence>